<dbReference type="GO" id="GO:0032993">
    <property type="term" value="C:protein-DNA complex"/>
    <property type="evidence" value="ECO:0007669"/>
    <property type="project" value="TreeGrafter"/>
</dbReference>
<dbReference type="GO" id="GO:0005737">
    <property type="term" value="C:cytoplasm"/>
    <property type="evidence" value="ECO:0007669"/>
    <property type="project" value="TreeGrafter"/>
</dbReference>
<dbReference type="PANTHER" id="PTHR43003">
    <property type="entry name" value="DNA-3-METHYLADENINE GLYCOSYLASE"/>
    <property type="match status" value="1"/>
</dbReference>
<protein>
    <recommendedName>
        <fullName evidence="6">3-methyladenine DNA glycosylase</fullName>
    </recommendedName>
</protein>
<evidence type="ECO:0000256" key="1">
    <source>
        <dbReference type="ARBA" id="ARBA00022763"/>
    </source>
</evidence>
<dbReference type="EMBL" id="CP011502">
    <property type="protein sequence ID" value="ALX04779.1"/>
    <property type="molecule type" value="Genomic_DNA"/>
</dbReference>
<dbReference type="AlphaFoldDB" id="A0A0U4C9U4"/>
<evidence type="ECO:0000313" key="5">
    <source>
        <dbReference type="Proteomes" id="UP000067689"/>
    </source>
</evidence>
<dbReference type="GO" id="GO:0043916">
    <property type="term" value="F:DNA-7-methylguanine glycosylase activity"/>
    <property type="evidence" value="ECO:0007669"/>
    <property type="project" value="TreeGrafter"/>
</dbReference>
<feature type="region of interest" description="Disordered" evidence="3">
    <location>
        <begin position="1"/>
        <end position="21"/>
    </location>
</feature>
<organism evidence="4 5">
    <name type="scientific">Aeromicrobium erythreum</name>
    <dbReference type="NCBI Taxonomy" id="2041"/>
    <lineage>
        <taxon>Bacteria</taxon>
        <taxon>Bacillati</taxon>
        <taxon>Actinomycetota</taxon>
        <taxon>Actinomycetes</taxon>
        <taxon>Propionibacteriales</taxon>
        <taxon>Nocardioidaceae</taxon>
        <taxon>Aeromicrobium</taxon>
    </lineage>
</organism>
<dbReference type="InterPro" id="IPR051912">
    <property type="entry name" value="Alkylbase_DNA_Glycosylase/TA"/>
</dbReference>
<dbReference type="InterPro" id="IPR011257">
    <property type="entry name" value="DNA_glycosylase"/>
</dbReference>
<dbReference type="Gene3D" id="1.10.340.30">
    <property type="entry name" value="Hypothetical protein, domain 2"/>
    <property type="match status" value="1"/>
</dbReference>
<dbReference type="GO" id="GO:0008725">
    <property type="term" value="F:DNA-3-methyladenine glycosylase activity"/>
    <property type="evidence" value="ECO:0007669"/>
    <property type="project" value="TreeGrafter"/>
</dbReference>
<gene>
    <name evidence="4" type="ORF">AERYTH_08755</name>
</gene>
<dbReference type="GO" id="GO:0006307">
    <property type="term" value="P:DNA alkylation repair"/>
    <property type="evidence" value="ECO:0007669"/>
    <property type="project" value="TreeGrafter"/>
</dbReference>
<keyword evidence="5" id="KW-1185">Reference proteome</keyword>
<proteinExistence type="predicted"/>
<dbReference type="SUPFAM" id="SSF48150">
    <property type="entry name" value="DNA-glycosylase"/>
    <property type="match status" value="1"/>
</dbReference>
<name>A0A0U4C9U4_9ACTN</name>
<dbReference type="PANTHER" id="PTHR43003:SF6">
    <property type="entry name" value="DNA GLYCOSYLASE"/>
    <property type="match status" value="1"/>
</dbReference>
<accession>A0A0U4C9U4</accession>
<dbReference type="Proteomes" id="UP000067689">
    <property type="component" value="Chromosome"/>
</dbReference>
<keyword evidence="1" id="KW-0227">DNA damage</keyword>
<dbReference type="GO" id="GO:0032131">
    <property type="term" value="F:alkylated DNA binding"/>
    <property type="evidence" value="ECO:0007669"/>
    <property type="project" value="TreeGrafter"/>
</dbReference>
<dbReference type="KEGG" id="aer:AERYTH_08755"/>
<sequence>MAEPGAREPDAQRTHDDGAPLDLRRTLSTLRRGPADPAYRRIGDDHWRVVRTPDGPATTLLRQVGPTAVHLQAWGPGAEHQAEMLPRLVGRPVDDLPLAHPVVADARRRFPGLRVPSTGDVVGALVPAIIEQKVLGADAFLSWRQLLHRHGEPAPGPAPAGMRVPLTGAAWAALPSWSWHHCGVDPKRYRTAQVATRMADALERLGPHDLLGAYRGLRSIPGIGVWTAAEVGSRAFGDTDAVPFGDYHLASTVGTALLGRRLEHDDEVAFVLEPFRPHRFVALRLMQLSPHVQVERRGARMSRVDHRGR</sequence>
<dbReference type="PATRIC" id="fig|2041.4.peg.1833"/>
<evidence type="ECO:0000313" key="4">
    <source>
        <dbReference type="EMBL" id="ALX04779.1"/>
    </source>
</evidence>
<evidence type="ECO:0000256" key="2">
    <source>
        <dbReference type="ARBA" id="ARBA00023204"/>
    </source>
</evidence>
<dbReference type="STRING" id="2041.AERYTH_08755"/>
<dbReference type="GO" id="GO:0006285">
    <property type="term" value="P:base-excision repair, AP site formation"/>
    <property type="evidence" value="ECO:0007669"/>
    <property type="project" value="TreeGrafter"/>
</dbReference>
<dbReference type="RefSeq" id="WP_067857356.1">
    <property type="nucleotide sequence ID" value="NZ_CP011502.1"/>
</dbReference>
<evidence type="ECO:0000256" key="3">
    <source>
        <dbReference type="SAM" id="MobiDB-lite"/>
    </source>
</evidence>
<reference evidence="4 5" key="1">
    <citation type="journal article" date="1991" name="Int. J. Syst. Bacteriol.">
        <title>Description of the erythromycin-producing bacterium Arthrobacter sp. strain NRRL B-3381 as Aeromicrobium erythreum gen. nov., sp. nov.</title>
        <authorList>
            <person name="Miller E.S."/>
            <person name="Woese C.R."/>
            <person name="Brenner S."/>
        </authorList>
    </citation>
    <scope>NUCLEOTIDE SEQUENCE [LARGE SCALE GENOMIC DNA]</scope>
    <source>
        <strain evidence="4 5">AR18</strain>
    </source>
</reference>
<keyword evidence="2" id="KW-0234">DNA repair</keyword>
<evidence type="ECO:0008006" key="6">
    <source>
        <dbReference type="Google" id="ProtNLM"/>
    </source>
</evidence>